<organism evidence="15 16">
    <name type="scientific">Litoribacter ruber</name>
    <dbReference type="NCBI Taxonomy" id="702568"/>
    <lineage>
        <taxon>Bacteria</taxon>
        <taxon>Pseudomonadati</taxon>
        <taxon>Bacteroidota</taxon>
        <taxon>Cytophagia</taxon>
        <taxon>Cytophagales</taxon>
        <taxon>Cyclobacteriaceae</taxon>
        <taxon>Litoribacter</taxon>
    </lineage>
</organism>
<dbReference type="Proteomes" id="UP001319104">
    <property type="component" value="Unassembled WGS sequence"/>
</dbReference>
<keyword evidence="16" id="KW-1185">Reference proteome</keyword>
<dbReference type="Pfam" id="PF00593">
    <property type="entry name" value="TonB_dep_Rec_b-barrel"/>
    <property type="match status" value="1"/>
</dbReference>
<dbReference type="Gene3D" id="2.40.170.20">
    <property type="entry name" value="TonB-dependent receptor, beta-barrel domain"/>
    <property type="match status" value="1"/>
</dbReference>
<evidence type="ECO:0000256" key="10">
    <source>
        <dbReference type="PROSITE-ProRule" id="PRU01360"/>
    </source>
</evidence>
<evidence type="ECO:0000256" key="12">
    <source>
        <dbReference type="SAM" id="SignalP"/>
    </source>
</evidence>
<accession>A0AAP2G469</accession>
<keyword evidence="5 12" id="KW-0732">Signal</keyword>
<sequence length="799" mass="90935">MEFRKRKLPQFLGLFILIFTFCGHPSFAQQRDEVEGVVYDTDSGEPLPGANIYWAGRPQSGVVSDENGRFRLQKITLPAELVVSFIGFQEIRRQIQENDKPTKIYLRPEEFSLSEVVVSERRPDENVKSVDMGKSVVPIATIKNIPALFGEVDILRSLQMLPGIQTAGEGTTGLFVRGGSADQNLVQLDGAPIYNPSHFFGFFSVFNPDAIDNVSLYKGNIPAQFGGRLSSLVDVSLKEGNTNRIRGEGGIGTISSRLTIDGPINDKVTFVASGRRTYADIFLGLSSDPNIRNNSLYFYDLSGKVTYRPSDKDKITVSSYYGNDFLGLSEQFGFGWTNWVNSAVWNRTLSDKLYLDVNAYHSSYNYAVYFQDEESGFAWDNLFSESGLRGELVYMPKENLKFHTGVHTQYYHFSPLNFAPDENSNLEGITTNARNALQYNLFLSSQWEINPRFSAEVGLRKSFYQQIGSGVAYEYENGDPRTGVLTDTLNYGSFQTMQTYSGWEPRAALRYLVNESSSLKASYNRNYQYLQVASNSSAGLPIDRWVPADRYMSPISSDQYSVGYFKNLVNNRWEFSVEAYYKDFQNIIDLKQGANVLFTDNVETEILAGRGWAYGAEFLIRKNVGSTTGWVGYTYSRTYRQIEGISLGQPFNPRFDRPHDLNVVVNQQFNPKWSASLTFVYTTGQAVTFPIGIYEVDNQRLPLYSDLRNEDRFPDYHRMDVSINYKAPDKGRKWRGSWNFSVYNVYGRKNPFSYQFAEILNETINFRPTSDNPVTTRRPGVVKTYLFTYLPSLTYNFEF</sequence>
<dbReference type="GO" id="GO:0015344">
    <property type="term" value="F:siderophore uptake transmembrane transporter activity"/>
    <property type="evidence" value="ECO:0007669"/>
    <property type="project" value="TreeGrafter"/>
</dbReference>
<keyword evidence="3 10" id="KW-1134">Transmembrane beta strand</keyword>
<dbReference type="GO" id="GO:0044718">
    <property type="term" value="P:siderophore transmembrane transport"/>
    <property type="evidence" value="ECO:0007669"/>
    <property type="project" value="TreeGrafter"/>
</dbReference>
<evidence type="ECO:0000256" key="6">
    <source>
        <dbReference type="ARBA" id="ARBA00023077"/>
    </source>
</evidence>
<evidence type="ECO:0000256" key="11">
    <source>
        <dbReference type="RuleBase" id="RU003357"/>
    </source>
</evidence>
<gene>
    <name evidence="15" type="ORF">KI659_04020</name>
</gene>
<dbReference type="PANTHER" id="PTHR30069:SF29">
    <property type="entry name" value="HEMOGLOBIN AND HEMOGLOBIN-HAPTOGLOBIN-BINDING PROTEIN 1-RELATED"/>
    <property type="match status" value="1"/>
</dbReference>
<dbReference type="InterPro" id="IPR000531">
    <property type="entry name" value="Beta-barrel_TonB"/>
</dbReference>
<evidence type="ECO:0000259" key="13">
    <source>
        <dbReference type="Pfam" id="PF00593"/>
    </source>
</evidence>
<comment type="similarity">
    <text evidence="10 11">Belongs to the TonB-dependent receptor family.</text>
</comment>
<feature type="domain" description="TonB-dependent receptor-like beta-barrel" evidence="13">
    <location>
        <begin position="291"/>
        <end position="745"/>
    </location>
</feature>
<keyword evidence="9 10" id="KW-0998">Cell outer membrane</keyword>
<evidence type="ECO:0000256" key="2">
    <source>
        <dbReference type="ARBA" id="ARBA00022448"/>
    </source>
</evidence>
<feature type="domain" description="TonB-dependent receptor plug" evidence="14">
    <location>
        <begin position="150"/>
        <end position="228"/>
    </location>
</feature>
<feature type="signal peptide" evidence="12">
    <location>
        <begin position="1"/>
        <end position="28"/>
    </location>
</feature>
<keyword evidence="6 11" id="KW-0798">TonB box</keyword>
<evidence type="ECO:0000256" key="5">
    <source>
        <dbReference type="ARBA" id="ARBA00022729"/>
    </source>
</evidence>
<dbReference type="Gene3D" id="2.170.130.10">
    <property type="entry name" value="TonB-dependent receptor, plug domain"/>
    <property type="match status" value="1"/>
</dbReference>
<comment type="subcellular location">
    <subcellularLocation>
        <location evidence="1 10">Cell outer membrane</location>
        <topology evidence="1 10">Multi-pass membrane protein</topology>
    </subcellularLocation>
</comment>
<dbReference type="PROSITE" id="PS52016">
    <property type="entry name" value="TONB_DEPENDENT_REC_3"/>
    <property type="match status" value="1"/>
</dbReference>
<evidence type="ECO:0000313" key="15">
    <source>
        <dbReference type="EMBL" id="MBS9523178.1"/>
    </source>
</evidence>
<dbReference type="InterPro" id="IPR037066">
    <property type="entry name" value="Plug_dom_sf"/>
</dbReference>
<keyword evidence="4 10" id="KW-0812">Transmembrane</keyword>
<feature type="chain" id="PRO_5042887911" evidence="12">
    <location>
        <begin position="29"/>
        <end position="799"/>
    </location>
</feature>
<keyword evidence="8 15" id="KW-0675">Receptor</keyword>
<protein>
    <submittedName>
        <fullName evidence="15">TonB-dependent receptor</fullName>
    </submittedName>
</protein>
<dbReference type="SUPFAM" id="SSF56935">
    <property type="entry name" value="Porins"/>
    <property type="match status" value="1"/>
</dbReference>
<keyword evidence="7 10" id="KW-0472">Membrane</keyword>
<evidence type="ECO:0000313" key="16">
    <source>
        <dbReference type="Proteomes" id="UP001319104"/>
    </source>
</evidence>
<dbReference type="InterPro" id="IPR008969">
    <property type="entry name" value="CarboxyPept-like_regulatory"/>
</dbReference>
<reference evidence="15 16" key="1">
    <citation type="submission" date="2021-05" db="EMBL/GenBank/DDBJ databases">
        <authorList>
            <person name="Zhang Z.D."/>
            <person name="Osman G."/>
        </authorList>
    </citation>
    <scope>NUCLEOTIDE SEQUENCE [LARGE SCALE GENOMIC DNA]</scope>
    <source>
        <strain evidence="15 16">KCTC 32217</strain>
    </source>
</reference>
<dbReference type="InterPro" id="IPR012910">
    <property type="entry name" value="Plug_dom"/>
</dbReference>
<evidence type="ECO:0000256" key="3">
    <source>
        <dbReference type="ARBA" id="ARBA00022452"/>
    </source>
</evidence>
<keyword evidence="2 10" id="KW-0813">Transport</keyword>
<name>A0AAP2G469_9BACT</name>
<evidence type="ECO:0000256" key="8">
    <source>
        <dbReference type="ARBA" id="ARBA00023170"/>
    </source>
</evidence>
<dbReference type="GO" id="GO:0009279">
    <property type="term" value="C:cell outer membrane"/>
    <property type="evidence" value="ECO:0007669"/>
    <property type="project" value="UniProtKB-SubCell"/>
</dbReference>
<comment type="caution">
    <text evidence="15">The sequence shown here is derived from an EMBL/GenBank/DDBJ whole genome shotgun (WGS) entry which is preliminary data.</text>
</comment>
<dbReference type="Gene3D" id="2.60.40.1120">
    <property type="entry name" value="Carboxypeptidase-like, regulatory domain"/>
    <property type="match status" value="1"/>
</dbReference>
<evidence type="ECO:0000256" key="7">
    <source>
        <dbReference type="ARBA" id="ARBA00023136"/>
    </source>
</evidence>
<proteinExistence type="inferred from homology"/>
<dbReference type="InterPro" id="IPR039426">
    <property type="entry name" value="TonB-dep_rcpt-like"/>
</dbReference>
<dbReference type="Pfam" id="PF07715">
    <property type="entry name" value="Plug"/>
    <property type="match status" value="1"/>
</dbReference>
<dbReference type="PANTHER" id="PTHR30069">
    <property type="entry name" value="TONB-DEPENDENT OUTER MEMBRANE RECEPTOR"/>
    <property type="match status" value="1"/>
</dbReference>
<dbReference type="SUPFAM" id="SSF49464">
    <property type="entry name" value="Carboxypeptidase regulatory domain-like"/>
    <property type="match status" value="1"/>
</dbReference>
<dbReference type="Pfam" id="PF13715">
    <property type="entry name" value="CarbopepD_reg_2"/>
    <property type="match status" value="1"/>
</dbReference>
<dbReference type="EMBL" id="JAHCMY010000001">
    <property type="protein sequence ID" value="MBS9523178.1"/>
    <property type="molecule type" value="Genomic_DNA"/>
</dbReference>
<evidence type="ECO:0000256" key="9">
    <source>
        <dbReference type="ARBA" id="ARBA00023237"/>
    </source>
</evidence>
<dbReference type="AlphaFoldDB" id="A0AAP2G469"/>
<evidence type="ECO:0000259" key="14">
    <source>
        <dbReference type="Pfam" id="PF07715"/>
    </source>
</evidence>
<evidence type="ECO:0000256" key="4">
    <source>
        <dbReference type="ARBA" id="ARBA00022692"/>
    </source>
</evidence>
<evidence type="ECO:0000256" key="1">
    <source>
        <dbReference type="ARBA" id="ARBA00004571"/>
    </source>
</evidence>
<dbReference type="InterPro" id="IPR036942">
    <property type="entry name" value="Beta-barrel_TonB_sf"/>
</dbReference>